<organism evidence="1 2">
    <name type="scientific">Penstemon smallii</name>
    <dbReference type="NCBI Taxonomy" id="265156"/>
    <lineage>
        <taxon>Eukaryota</taxon>
        <taxon>Viridiplantae</taxon>
        <taxon>Streptophyta</taxon>
        <taxon>Embryophyta</taxon>
        <taxon>Tracheophyta</taxon>
        <taxon>Spermatophyta</taxon>
        <taxon>Magnoliopsida</taxon>
        <taxon>eudicotyledons</taxon>
        <taxon>Gunneridae</taxon>
        <taxon>Pentapetalae</taxon>
        <taxon>asterids</taxon>
        <taxon>lamiids</taxon>
        <taxon>Lamiales</taxon>
        <taxon>Plantaginaceae</taxon>
        <taxon>Cheloneae</taxon>
        <taxon>Penstemon</taxon>
    </lineage>
</organism>
<keyword evidence="2" id="KW-1185">Reference proteome</keyword>
<gene>
    <name evidence="1" type="ORF">ACJIZ3_015938</name>
</gene>
<accession>A0ABD3RNX4</accession>
<dbReference type="AlphaFoldDB" id="A0ABD3RNX4"/>
<reference evidence="1 2" key="1">
    <citation type="submission" date="2024-12" db="EMBL/GenBank/DDBJ databases">
        <title>The unique morphological basis and parallel evolutionary history of personate flowers in Penstemon.</title>
        <authorList>
            <person name="Depatie T.H."/>
            <person name="Wessinger C.A."/>
        </authorList>
    </citation>
    <scope>NUCLEOTIDE SEQUENCE [LARGE SCALE GENOMIC DNA]</scope>
    <source>
        <strain evidence="1">WTNN_2</strain>
        <tissue evidence="1">Leaf</tissue>
    </source>
</reference>
<dbReference type="EMBL" id="JBJXBP010000008">
    <property type="protein sequence ID" value="KAL3814670.1"/>
    <property type="molecule type" value="Genomic_DNA"/>
</dbReference>
<evidence type="ECO:0000313" key="2">
    <source>
        <dbReference type="Proteomes" id="UP001634393"/>
    </source>
</evidence>
<dbReference type="Proteomes" id="UP001634393">
    <property type="component" value="Unassembled WGS sequence"/>
</dbReference>
<evidence type="ECO:0000313" key="1">
    <source>
        <dbReference type="EMBL" id="KAL3814670.1"/>
    </source>
</evidence>
<name>A0ABD3RNX4_9LAMI</name>
<sequence length="29" mass="3548">MPLCSLEQRKWKLYSAMDYNDGLLRRRGF</sequence>
<comment type="caution">
    <text evidence="1">The sequence shown here is derived from an EMBL/GenBank/DDBJ whole genome shotgun (WGS) entry which is preliminary data.</text>
</comment>
<protein>
    <submittedName>
        <fullName evidence="1">Uncharacterized protein</fullName>
    </submittedName>
</protein>
<proteinExistence type="predicted"/>